<dbReference type="InterPro" id="IPR046533">
    <property type="entry name" value="DUF6598"/>
</dbReference>
<evidence type="ECO:0000313" key="3">
    <source>
        <dbReference type="Proteomes" id="UP001054889"/>
    </source>
</evidence>
<comment type="caution">
    <text evidence="2">The sequence shown here is derived from an EMBL/GenBank/DDBJ whole genome shotgun (WGS) entry which is preliminary data.</text>
</comment>
<dbReference type="Proteomes" id="UP001054889">
    <property type="component" value="Unassembled WGS sequence"/>
</dbReference>
<accession>A0AAV5C834</accession>
<reference evidence="2" key="2">
    <citation type="submission" date="2021-12" db="EMBL/GenBank/DDBJ databases">
        <title>Resequencing data analysis of finger millet.</title>
        <authorList>
            <person name="Hatakeyama M."/>
            <person name="Aluri S."/>
            <person name="Balachadran M.T."/>
            <person name="Sivarajan S.R."/>
            <person name="Poveda L."/>
            <person name="Shimizu-Inatsugi R."/>
            <person name="Schlapbach R."/>
            <person name="Sreeman S.M."/>
            <person name="Shimizu K.K."/>
        </authorList>
    </citation>
    <scope>NUCLEOTIDE SEQUENCE</scope>
</reference>
<dbReference type="PIRSF" id="PIRSF002703">
    <property type="entry name" value="Thaumatin"/>
    <property type="match status" value="1"/>
</dbReference>
<name>A0AAV5C834_ELECO</name>
<feature type="domain" description="DUF6598" evidence="1">
    <location>
        <begin position="21"/>
        <end position="255"/>
    </location>
</feature>
<dbReference type="AlphaFoldDB" id="A0AAV5C834"/>
<protein>
    <recommendedName>
        <fullName evidence="1">DUF6598 domain-containing protein</fullName>
    </recommendedName>
</protein>
<dbReference type="InterPro" id="IPR001938">
    <property type="entry name" value="Thaumatin"/>
</dbReference>
<proteinExistence type="predicted"/>
<dbReference type="PANTHER" id="PTHR33065:SF64">
    <property type="entry name" value="OS05G0109100 PROTEIN"/>
    <property type="match status" value="1"/>
</dbReference>
<gene>
    <name evidence="2" type="primary">ga10962</name>
    <name evidence="2" type="ORF">PR202_ga10962</name>
</gene>
<dbReference type="EMBL" id="BQKI01000005">
    <property type="protein sequence ID" value="GJM94324.1"/>
    <property type="molecule type" value="Genomic_DNA"/>
</dbReference>
<evidence type="ECO:0000313" key="2">
    <source>
        <dbReference type="EMBL" id="GJM94324.1"/>
    </source>
</evidence>
<sequence>MRFTDRAYNKNDDPYQLCEAVNIFSVKIASSDVGFPIQVYGTVIARDSIDKRCVYLFRRDSDHAQHISSEEESLILTGPKRGLSLISSTYLETDLKIKQQQEHQQAAAAGRCYNCELESCSLDTRLSTVDVTYGVIKGAVEATVSVQVLAGEFYGRITACTSSIAPQNSIVLHDSSEVDDGSATSDDDDGAGVIIHLSRRVVAVSLKTEMLSLTVVAETGGGVGKSEGTIDFAPRANGGDEAVITVGDIKMLVKITWSIIDF</sequence>
<dbReference type="PANTHER" id="PTHR33065">
    <property type="entry name" value="OS07G0486400 PROTEIN"/>
    <property type="match status" value="1"/>
</dbReference>
<dbReference type="Pfam" id="PF20241">
    <property type="entry name" value="DUF6598"/>
    <property type="match status" value="1"/>
</dbReference>
<organism evidence="2 3">
    <name type="scientific">Eleusine coracana subsp. coracana</name>
    <dbReference type="NCBI Taxonomy" id="191504"/>
    <lineage>
        <taxon>Eukaryota</taxon>
        <taxon>Viridiplantae</taxon>
        <taxon>Streptophyta</taxon>
        <taxon>Embryophyta</taxon>
        <taxon>Tracheophyta</taxon>
        <taxon>Spermatophyta</taxon>
        <taxon>Magnoliopsida</taxon>
        <taxon>Liliopsida</taxon>
        <taxon>Poales</taxon>
        <taxon>Poaceae</taxon>
        <taxon>PACMAD clade</taxon>
        <taxon>Chloridoideae</taxon>
        <taxon>Cynodonteae</taxon>
        <taxon>Eleusininae</taxon>
        <taxon>Eleusine</taxon>
    </lineage>
</organism>
<reference evidence="2" key="1">
    <citation type="journal article" date="2018" name="DNA Res.">
        <title>Multiple hybrid de novo genome assembly of finger millet, an orphan allotetraploid crop.</title>
        <authorList>
            <person name="Hatakeyama M."/>
            <person name="Aluri S."/>
            <person name="Balachadran M.T."/>
            <person name="Sivarajan S.R."/>
            <person name="Patrignani A."/>
            <person name="Gruter S."/>
            <person name="Poveda L."/>
            <person name="Shimizu-Inatsugi R."/>
            <person name="Baeten J."/>
            <person name="Francoijs K.J."/>
            <person name="Nataraja K.N."/>
            <person name="Reddy Y.A.N."/>
            <person name="Phadnis S."/>
            <person name="Ravikumar R.L."/>
            <person name="Schlapbach R."/>
            <person name="Sreeman S.M."/>
            <person name="Shimizu K.K."/>
        </authorList>
    </citation>
    <scope>NUCLEOTIDE SEQUENCE</scope>
</reference>
<keyword evidence="3" id="KW-1185">Reference proteome</keyword>
<evidence type="ECO:0000259" key="1">
    <source>
        <dbReference type="Pfam" id="PF20241"/>
    </source>
</evidence>